<dbReference type="Proteomes" id="UP001235840">
    <property type="component" value="Unassembled WGS sequence"/>
</dbReference>
<accession>A0ABT9VVY2</accession>
<evidence type="ECO:0000313" key="1">
    <source>
        <dbReference type="EMBL" id="MDQ0165158.1"/>
    </source>
</evidence>
<gene>
    <name evidence="1" type="ORF">J2S11_001058</name>
</gene>
<sequence>MADGNFAGGDGSVEYPFLIEDIYDLSAIRNNTSAHYKLIKDIDQEKFPLFNNFIPIPTFDGKLDGNGHWIYNFKTTGSGARGMIVSLLGNSMICNINFSNALSSSSASNSNLAIIVGEAFGNSILKNCYVYGVTSSTSTNNVSASSGYGLIAGVLSEYSSIKNCYAIGTVTYSRNNSSGGRRGGICGRAQNNATIENCYSRVIVNGSNAVGSGLVAVVSDDAQVINCFWDSSIESRTGTPGTGANQTTGTPLITEQLMESINFVEWDGDYQEPVGDEQPVKTWSIVNGYFPRLFHQIRNRMMMVEPRDNTEITDINFGYIVAGGQSAIREVTLRSKYLLDLEKIEVWWNRKPTISPYTRLRLSRTIEPFEELEVIQLSELELKFMEEVKFYVKVSTDEELDEGGAFDLNVRVTPK</sequence>
<protein>
    <recommendedName>
        <fullName evidence="3">GLUG domain-containing protein</fullName>
    </recommendedName>
</protein>
<proteinExistence type="predicted"/>
<name>A0ABT9VVY2_9BACI</name>
<reference evidence="1 2" key="1">
    <citation type="submission" date="2023-07" db="EMBL/GenBank/DDBJ databases">
        <title>Genomic Encyclopedia of Type Strains, Phase IV (KMG-IV): sequencing the most valuable type-strain genomes for metagenomic binning, comparative biology and taxonomic classification.</title>
        <authorList>
            <person name="Goeker M."/>
        </authorList>
    </citation>
    <scope>NUCLEOTIDE SEQUENCE [LARGE SCALE GENOMIC DNA]</scope>
    <source>
        <strain evidence="1 2">DSM 12751</strain>
    </source>
</reference>
<comment type="caution">
    <text evidence="1">The sequence shown here is derived from an EMBL/GenBank/DDBJ whole genome shotgun (WGS) entry which is preliminary data.</text>
</comment>
<keyword evidence="2" id="KW-1185">Reference proteome</keyword>
<evidence type="ECO:0008006" key="3">
    <source>
        <dbReference type="Google" id="ProtNLM"/>
    </source>
</evidence>
<evidence type="ECO:0000313" key="2">
    <source>
        <dbReference type="Proteomes" id="UP001235840"/>
    </source>
</evidence>
<organism evidence="1 2">
    <name type="scientific">Caldalkalibacillus horti</name>
    <dbReference type="NCBI Taxonomy" id="77523"/>
    <lineage>
        <taxon>Bacteria</taxon>
        <taxon>Bacillati</taxon>
        <taxon>Bacillota</taxon>
        <taxon>Bacilli</taxon>
        <taxon>Bacillales</taxon>
        <taxon>Bacillaceae</taxon>
        <taxon>Caldalkalibacillus</taxon>
    </lineage>
</organism>
<dbReference type="EMBL" id="JAUSTY010000004">
    <property type="protein sequence ID" value="MDQ0165158.1"/>
    <property type="molecule type" value="Genomic_DNA"/>
</dbReference>
<dbReference type="RefSeq" id="WP_307391863.1">
    <property type="nucleotide sequence ID" value="NZ_BAAADK010000045.1"/>
</dbReference>
<dbReference type="Gene3D" id="2.160.20.110">
    <property type="match status" value="1"/>
</dbReference>